<dbReference type="GO" id="GO:0051287">
    <property type="term" value="F:NAD binding"/>
    <property type="evidence" value="ECO:0007669"/>
    <property type="project" value="InterPro"/>
</dbReference>
<dbReference type="SUPFAM" id="SSF51735">
    <property type="entry name" value="NAD(P)-binding Rossmann-fold domains"/>
    <property type="match status" value="1"/>
</dbReference>
<dbReference type="EMBL" id="UGYZ01000002">
    <property type="protein sequence ID" value="SUJ01366.1"/>
    <property type="molecule type" value="Genomic_DNA"/>
</dbReference>
<protein>
    <submittedName>
        <fullName evidence="2">Stage V sporulation protein FA</fullName>
    </submittedName>
</protein>
<dbReference type="InterPro" id="IPR006140">
    <property type="entry name" value="D-isomer_DH_NAD-bd"/>
</dbReference>
<proteinExistence type="predicted"/>
<accession>A0A380BH12</accession>
<feature type="domain" description="D-isomer specific 2-hydroxyacid dehydrogenase NAD-binding" evidence="1">
    <location>
        <begin position="121"/>
        <end position="194"/>
    </location>
</feature>
<organism evidence="2 3">
    <name type="scientific">Sporosarcina pasteurii</name>
    <name type="common">Bacillus pasteurii</name>
    <dbReference type="NCBI Taxonomy" id="1474"/>
    <lineage>
        <taxon>Bacteria</taxon>
        <taxon>Bacillati</taxon>
        <taxon>Bacillota</taxon>
        <taxon>Bacilli</taxon>
        <taxon>Bacillales</taxon>
        <taxon>Caryophanaceae</taxon>
        <taxon>Sporosarcina</taxon>
    </lineage>
</organism>
<dbReference type="RefSeq" id="WP_115360502.1">
    <property type="nucleotide sequence ID" value="NZ_CP038012.1"/>
</dbReference>
<sequence>MSNKWLFIGTDDRLNVCKNLMSEDGYDCRIVQANHYSEKLTNEIIHFQPNHIVFPILQMTGTIPVELLKNKPTLYTGVTSPEWLKPFEDAGLSIHSYLKEELYIWENAQITAEAFMKEFYRETNQTIGNSTFLVAGFGRVGKMVAELIRGIGGQVIVVARSEAQLAEAKLLGYQIASIAEELPMEGNYLVNTIPAKWLEIGNQHPLFIFDLASAPGCLVETKNVEYYRLLPGLPGKHFPFDAASALKDALNRINRR</sequence>
<dbReference type="OrthoDB" id="8840764at2"/>
<keyword evidence="3" id="KW-1185">Reference proteome</keyword>
<dbReference type="InterPro" id="IPR036291">
    <property type="entry name" value="NAD(P)-bd_dom_sf"/>
</dbReference>
<evidence type="ECO:0000313" key="2">
    <source>
        <dbReference type="EMBL" id="SUJ01366.1"/>
    </source>
</evidence>
<dbReference type="Proteomes" id="UP000254519">
    <property type="component" value="Unassembled WGS sequence"/>
</dbReference>
<gene>
    <name evidence="2" type="primary">spoVFA</name>
    <name evidence="2" type="ORF">NCTC4822_01096</name>
</gene>
<dbReference type="AlphaFoldDB" id="A0A380BH12"/>
<evidence type="ECO:0000259" key="1">
    <source>
        <dbReference type="Pfam" id="PF02826"/>
    </source>
</evidence>
<dbReference type="Gene3D" id="3.40.50.720">
    <property type="entry name" value="NAD(P)-binding Rossmann-like Domain"/>
    <property type="match status" value="1"/>
</dbReference>
<dbReference type="Pfam" id="PF02826">
    <property type="entry name" value="2-Hacid_dh_C"/>
    <property type="match status" value="1"/>
</dbReference>
<reference evidence="2 3" key="1">
    <citation type="submission" date="2018-06" db="EMBL/GenBank/DDBJ databases">
        <authorList>
            <consortium name="Pathogen Informatics"/>
            <person name="Doyle S."/>
        </authorList>
    </citation>
    <scope>NUCLEOTIDE SEQUENCE [LARGE SCALE GENOMIC DNA]</scope>
    <source>
        <strain evidence="3">ATCC 11859 / DSM 33 / NCIB 8841 / NCTC 4822</strain>
    </source>
</reference>
<evidence type="ECO:0000313" key="3">
    <source>
        <dbReference type="Proteomes" id="UP000254519"/>
    </source>
</evidence>
<name>A0A380BH12_SPOPA</name>